<evidence type="ECO:0000256" key="2">
    <source>
        <dbReference type="ARBA" id="ARBA00022525"/>
    </source>
</evidence>
<evidence type="ECO:0000259" key="6">
    <source>
        <dbReference type="PROSITE" id="PS51362"/>
    </source>
</evidence>
<dbReference type="EMBL" id="WKFB01000415">
    <property type="protein sequence ID" value="KAF6723770.1"/>
    <property type="molecule type" value="Genomic_DNA"/>
</dbReference>
<dbReference type="InterPro" id="IPR029034">
    <property type="entry name" value="Cystine-knot_cytokine"/>
</dbReference>
<dbReference type="InterPro" id="IPR021203">
    <property type="entry name" value="Muellerian-inhibiting_factor"/>
</dbReference>
<dbReference type="Pfam" id="PF04709">
    <property type="entry name" value="AMH_N"/>
    <property type="match status" value="1"/>
</dbReference>
<evidence type="ECO:0000256" key="3">
    <source>
        <dbReference type="ARBA" id="ARBA00022729"/>
    </source>
</evidence>
<dbReference type="PANTHER" id="PTHR15009:SF4">
    <property type="entry name" value="MUELLERIAN-INHIBITING FACTOR"/>
    <property type="match status" value="1"/>
</dbReference>
<dbReference type="GO" id="GO:0005576">
    <property type="term" value="C:extracellular region"/>
    <property type="evidence" value="ECO:0007669"/>
    <property type="project" value="UniProtKB-SubCell"/>
</dbReference>
<dbReference type="InterPro" id="IPR006799">
    <property type="entry name" value="AMH_N"/>
</dbReference>
<gene>
    <name evidence="7" type="ORF">FQA47_019426</name>
</gene>
<evidence type="ECO:0000256" key="4">
    <source>
        <dbReference type="ARBA" id="ARBA00022782"/>
    </source>
</evidence>
<evidence type="ECO:0000256" key="1">
    <source>
        <dbReference type="ARBA" id="ARBA00004613"/>
    </source>
</evidence>
<comment type="subcellular location">
    <subcellularLocation>
        <location evidence="1">Secreted</location>
    </subcellularLocation>
</comment>
<dbReference type="GO" id="GO:0030154">
    <property type="term" value="P:cell differentiation"/>
    <property type="evidence" value="ECO:0007669"/>
    <property type="project" value="UniProtKB-KW"/>
</dbReference>
<comment type="similarity">
    <text evidence="5">Belongs to the TGF-beta family.</text>
</comment>
<dbReference type="PANTHER" id="PTHR15009">
    <property type="entry name" value="MUELLERIAN-INHIBITING FACTOR"/>
    <property type="match status" value="1"/>
</dbReference>
<keyword evidence="5" id="KW-0339">Growth factor</keyword>
<evidence type="ECO:0000313" key="8">
    <source>
        <dbReference type="Proteomes" id="UP000646548"/>
    </source>
</evidence>
<dbReference type="Pfam" id="PF00019">
    <property type="entry name" value="TGF_beta"/>
    <property type="match status" value="1"/>
</dbReference>
<keyword evidence="3" id="KW-0732">Signal</keyword>
<dbReference type="SUPFAM" id="SSF57501">
    <property type="entry name" value="Cystine-knot cytokines"/>
    <property type="match status" value="1"/>
</dbReference>
<dbReference type="Proteomes" id="UP000646548">
    <property type="component" value="Unassembled WGS sequence"/>
</dbReference>
<dbReference type="GO" id="GO:0008083">
    <property type="term" value="F:growth factor activity"/>
    <property type="evidence" value="ECO:0007669"/>
    <property type="project" value="UniProtKB-KW"/>
</dbReference>
<comment type="caution">
    <text evidence="7">The sequence shown here is derived from an EMBL/GenBank/DDBJ whole genome shotgun (WGS) entry which is preliminary data.</text>
</comment>
<dbReference type="Gene3D" id="2.10.90.10">
    <property type="entry name" value="Cystine-knot cytokines"/>
    <property type="match status" value="1"/>
</dbReference>
<organism evidence="7 8">
    <name type="scientific">Oryzias melastigma</name>
    <name type="common">Marine medaka</name>
    <dbReference type="NCBI Taxonomy" id="30732"/>
    <lineage>
        <taxon>Eukaryota</taxon>
        <taxon>Metazoa</taxon>
        <taxon>Chordata</taxon>
        <taxon>Craniata</taxon>
        <taxon>Vertebrata</taxon>
        <taxon>Euteleostomi</taxon>
        <taxon>Actinopterygii</taxon>
        <taxon>Neopterygii</taxon>
        <taxon>Teleostei</taxon>
        <taxon>Neoteleostei</taxon>
        <taxon>Acanthomorphata</taxon>
        <taxon>Ovalentaria</taxon>
        <taxon>Atherinomorphae</taxon>
        <taxon>Beloniformes</taxon>
        <taxon>Adrianichthyidae</taxon>
        <taxon>Oryziinae</taxon>
        <taxon>Oryzias</taxon>
    </lineage>
</organism>
<accession>A0A834F3U2</accession>
<feature type="domain" description="TGF-beta family profile" evidence="6">
    <location>
        <begin position="410"/>
        <end position="519"/>
    </location>
</feature>
<dbReference type="PROSITE" id="PS51362">
    <property type="entry name" value="TGF_BETA_2"/>
    <property type="match status" value="1"/>
</dbReference>
<proteinExistence type="inferred from homology"/>
<dbReference type="InterPro" id="IPR001839">
    <property type="entry name" value="TGF-b_C"/>
</dbReference>
<protein>
    <submittedName>
        <fullName evidence="7">Muellerian-inhibiting factor</fullName>
    </submittedName>
</protein>
<dbReference type="AlphaFoldDB" id="A0A834F3U2"/>
<keyword evidence="2" id="KW-0964">Secreted</keyword>
<name>A0A834F3U2_ORYME</name>
<sequence>MLLLLLFWTRLAAAQQDRHSSSTGTGPVLSGERVGPCFEEDAVAALREALQPDGALSNSSLALFGACTAPERSSGSAFSLLSEELRRPGGGLDVLRPAAVSAAQEQGGVTLTFDLPSSPLLELKPVLLLAFGRPPALGGLEVTFSSRSLQPQTQSACFSEGTVFVLLVGGASGGSPLRWRLSAESKSTELNQNLVDALVGESPGGPVGVAPLLLFPAGTSNSRLPPSGSSSSAVHTSFLCELRRFLEGVEPRRHSRPPLLRLDSVQSLPPLPLGRSSSEVLLAALINSSAPTVFYFNNWSSGSQDRRGALRLSPALWAELQLRLEQNQMLILDLAEEDGVSPRTRARLERLKDLSASQQTEAGAADRRVAVERRLRLLTPSASPSAEHHFCSFLLLKALQTVAQAHDLRRRLRSARAGPEGSPADGACRLRSLTVSFEKLFLSPQSANINNCRGACSFPLTNGNNHAVLLTSHAESAAGERAPCCVPVAYDPLEVVDWNDEGSFLSIKPDMIARECGCR</sequence>
<keyword evidence="4" id="KW-0221">Differentiation</keyword>
<dbReference type="GO" id="GO:0008406">
    <property type="term" value="P:gonad development"/>
    <property type="evidence" value="ECO:0007669"/>
    <property type="project" value="InterPro"/>
</dbReference>
<dbReference type="SMART" id="SM00204">
    <property type="entry name" value="TGFB"/>
    <property type="match status" value="1"/>
</dbReference>
<evidence type="ECO:0000313" key="7">
    <source>
        <dbReference type="EMBL" id="KAF6723770.1"/>
    </source>
</evidence>
<reference evidence="7" key="1">
    <citation type="journal article" name="BMC Genomics">
        <title>Long-read sequencing and de novo genome assembly of marine medaka (Oryzias melastigma).</title>
        <authorList>
            <person name="Liang P."/>
            <person name="Saqib H.S.A."/>
            <person name="Ni X."/>
            <person name="Shen Y."/>
        </authorList>
    </citation>
    <scope>NUCLEOTIDE SEQUENCE</scope>
    <source>
        <strain evidence="7">Bigg-433</strain>
    </source>
</reference>
<evidence type="ECO:0000256" key="5">
    <source>
        <dbReference type="RuleBase" id="RU000354"/>
    </source>
</evidence>